<dbReference type="SUPFAM" id="SSF51735">
    <property type="entry name" value="NAD(P)-binding Rossmann-fold domains"/>
    <property type="match status" value="1"/>
</dbReference>
<reference evidence="2 3" key="1">
    <citation type="submission" date="2023-12" db="EMBL/GenBank/DDBJ databases">
        <title>Novel species of the genus Arcicella isolated from rivers.</title>
        <authorList>
            <person name="Lu H."/>
        </authorList>
    </citation>
    <scope>NUCLEOTIDE SEQUENCE [LARGE SCALE GENOMIC DNA]</scope>
    <source>
        <strain evidence="2 3">LMG 21963</strain>
    </source>
</reference>
<dbReference type="PANTHER" id="PTHR43355:SF2">
    <property type="entry name" value="FLAVIN REDUCTASE (NADPH)"/>
    <property type="match status" value="1"/>
</dbReference>
<dbReference type="Pfam" id="PF13460">
    <property type="entry name" value="NAD_binding_10"/>
    <property type="match status" value="1"/>
</dbReference>
<dbReference type="Proteomes" id="UP001304671">
    <property type="component" value="Unassembled WGS sequence"/>
</dbReference>
<sequence>MQQSIKLAIIGGTGKSGKYLVQALLNQGFYFKMLLRNPDNFHIQSPQIEIIKGDARDYHAILSLVEGCQAVISTIGQPVGESSIFGDATRNVLQAMKECNINRYIVTTGLNVDTPFDNKSPKTKFGTDWMKQNYPNTTADKQQEYEMLVDSEIDWTLIRLPMIEQTDAKGNIDVSLEDCTGDKISATDLADFIIKQLFENQYVRAAPFITNI</sequence>
<evidence type="ECO:0000259" key="1">
    <source>
        <dbReference type="Pfam" id="PF13460"/>
    </source>
</evidence>
<dbReference type="Gene3D" id="3.40.50.720">
    <property type="entry name" value="NAD(P)-binding Rossmann-like Domain"/>
    <property type="match status" value="1"/>
</dbReference>
<evidence type="ECO:0000313" key="2">
    <source>
        <dbReference type="EMBL" id="MEA5257377.1"/>
    </source>
</evidence>
<dbReference type="InterPro" id="IPR036291">
    <property type="entry name" value="NAD(P)-bd_dom_sf"/>
</dbReference>
<keyword evidence="3" id="KW-1185">Reference proteome</keyword>
<dbReference type="InterPro" id="IPR051606">
    <property type="entry name" value="Polyketide_Oxido-like"/>
</dbReference>
<dbReference type="RefSeq" id="WP_323247718.1">
    <property type="nucleotide sequence ID" value="NZ_JAYFUL010000007.1"/>
</dbReference>
<dbReference type="InterPro" id="IPR016040">
    <property type="entry name" value="NAD(P)-bd_dom"/>
</dbReference>
<name>A0ABU5QJZ6_9BACT</name>
<protein>
    <submittedName>
        <fullName evidence="2">NAD(P)H-binding protein</fullName>
    </submittedName>
</protein>
<dbReference type="EMBL" id="JAYFUL010000007">
    <property type="protein sequence ID" value="MEA5257377.1"/>
    <property type="molecule type" value="Genomic_DNA"/>
</dbReference>
<proteinExistence type="predicted"/>
<dbReference type="PANTHER" id="PTHR43355">
    <property type="entry name" value="FLAVIN REDUCTASE (NADPH)"/>
    <property type="match status" value="1"/>
</dbReference>
<comment type="caution">
    <text evidence="2">The sequence shown here is derived from an EMBL/GenBank/DDBJ whole genome shotgun (WGS) entry which is preliminary data.</text>
</comment>
<accession>A0ABU5QJZ6</accession>
<feature type="domain" description="NAD(P)-binding" evidence="1">
    <location>
        <begin position="11"/>
        <end position="199"/>
    </location>
</feature>
<evidence type="ECO:0000313" key="3">
    <source>
        <dbReference type="Proteomes" id="UP001304671"/>
    </source>
</evidence>
<gene>
    <name evidence="2" type="ORF">VB264_06255</name>
</gene>
<organism evidence="2 3">
    <name type="scientific">Arcicella aquatica</name>
    <dbReference type="NCBI Taxonomy" id="217141"/>
    <lineage>
        <taxon>Bacteria</taxon>
        <taxon>Pseudomonadati</taxon>
        <taxon>Bacteroidota</taxon>
        <taxon>Cytophagia</taxon>
        <taxon>Cytophagales</taxon>
        <taxon>Flectobacillaceae</taxon>
        <taxon>Arcicella</taxon>
    </lineage>
</organism>